<dbReference type="EMBL" id="BMJY01000002">
    <property type="protein sequence ID" value="GGH36470.1"/>
    <property type="molecule type" value="Genomic_DNA"/>
</dbReference>
<feature type="domain" description="M23ase beta-sheet core" evidence="2">
    <location>
        <begin position="252"/>
        <end position="353"/>
    </location>
</feature>
<evidence type="ECO:0000256" key="1">
    <source>
        <dbReference type="SAM" id="MobiDB-lite"/>
    </source>
</evidence>
<dbReference type="CDD" id="cd12797">
    <property type="entry name" value="M23_peptidase"/>
    <property type="match status" value="1"/>
</dbReference>
<evidence type="ECO:0000313" key="3">
    <source>
        <dbReference type="EMBL" id="GGH36470.1"/>
    </source>
</evidence>
<dbReference type="InterPro" id="IPR050570">
    <property type="entry name" value="Cell_wall_metabolism_enzyme"/>
</dbReference>
<gene>
    <name evidence="3" type="ORF">GCM10010921_05660</name>
</gene>
<accession>A0A917MKJ8</accession>
<dbReference type="SUPFAM" id="SSF51261">
    <property type="entry name" value="Duplicated hybrid motif"/>
    <property type="match status" value="1"/>
</dbReference>
<comment type="caution">
    <text evidence="3">The sequence shown here is derived from an EMBL/GenBank/DDBJ whole genome shotgun (WGS) entry which is preliminary data.</text>
</comment>
<reference evidence="3" key="1">
    <citation type="journal article" date="2014" name="Int. J. Syst. Evol. Microbiol.">
        <title>Complete genome sequence of Corynebacterium casei LMG S-19264T (=DSM 44701T), isolated from a smear-ripened cheese.</title>
        <authorList>
            <consortium name="US DOE Joint Genome Institute (JGI-PGF)"/>
            <person name="Walter F."/>
            <person name="Albersmeier A."/>
            <person name="Kalinowski J."/>
            <person name="Ruckert C."/>
        </authorList>
    </citation>
    <scope>NUCLEOTIDE SEQUENCE</scope>
    <source>
        <strain evidence="3">CGMCC 1.15794</strain>
    </source>
</reference>
<evidence type="ECO:0000259" key="2">
    <source>
        <dbReference type="Pfam" id="PF01551"/>
    </source>
</evidence>
<dbReference type="GO" id="GO:0004222">
    <property type="term" value="F:metalloendopeptidase activity"/>
    <property type="evidence" value="ECO:0007669"/>
    <property type="project" value="TreeGrafter"/>
</dbReference>
<dbReference type="Pfam" id="PF01551">
    <property type="entry name" value="Peptidase_M23"/>
    <property type="match status" value="1"/>
</dbReference>
<dbReference type="Gene3D" id="2.70.70.10">
    <property type="entry name" value="Glucose Permease (Domain IIA)"/>
    <property type="match status" value="1"/>
</dbReference>
<proteinExistence type="predicted"/>
<dbReference type="RefSeq" id="WP_229663034.1">
    <property type="nucleotide sequence ID" value="NZ_BMJY01000002.1"/>
</dbReference>
<protein>
    <recommendedName>
        <fullName evidence="2">M23ase beta-sheet core domain-containing protein</fullName>
    </recommendedName>
</protein>
<evidence type="ECO:0000313" key="4">
    <source>
        <dbReference type="Proteomes" id="UP000657592"/>
    </source>
</evidence>
<dbReference type="PANTHER" id="PTHR21666">
    <property type="entry name" value="PEPTIDASE-RELATED"/>
    <property type="match status" value="1"/>
</dbReference>
<feature type="region of interest" description="Disordered" evidence="1">
    <location>
        <begin position="1"/>
        <end position="33"/>
    </location>
</feature>
<keyword evidence="4" id="KW-1185">Reference proteome</keyword>
<name>A0A917MKJ8_9MICO</name>
<sequence length="377" mass="39171">MPLDVPPDEPALTRRARRAAVQRAATEQPLTRRQLRALSAQSIPVVEPLVEAPAAAAPASVPVAARGASSDDGPVADDPVDLFIEAARALNFTGQTPQQGAAPGVARSSAPAQDLVPVSVPRRPRTVTRRLATVAASIGAFGVAGLLAVGMTTPLSALAAGADVDPVAPPVAAAAPVEEEEIQAFIAPAETQSAPLERSSAYETARFRDLAEVAGINTDNAFFENDPTADIQWPFAVGVSMSSGFGARWGRLHEGVDFTPGEGAPIQAIADGVVRVATEAGGAYGVHVTIDHVIDGQVVTSHYAHMQYGSMRVRAGQEVKVGDVIGLVGNTGRSYGAHLHFEIRVNGGTSIDPLPWLREHAGRHFPKEGTVAEVAEG</sequence>
<dbReference type="Proteomes" id="UP000657592">
    <property type="component" value="Unassembled WGS sequence"/>
</dbReference>
<dbReference type="InterPro" id="IPR016047">
    <property type="entry name" value="M23ase_b-sheet_dom"/>
</dbReference>
<dbReference type="AlphaFoldDB" id="A0A917MKJ8"/>
<organism evidence="3 4">
    <name type="scientific">Microbacterium album</name>
    <dbReference type="NCBI Taxonomy" id="2053191"/>
    <lineage>
        <taxon>Bacteria</taxon>
        <taxon>Bacillati</taxon>
        <taxon>Actinomycetota</taxon>
        <taxon>Actinomycetes</taxon>
        <taxon>Micrococcales</taxon>
        <taxon>Microbacteriaceae</taxon>
        <taxon>Microbacterium</taxon>
    </lineage>
</organism>
<reference evidence="3" key="2">
    <citation type="submission" date="2020-09" db="EMBL/GenBank/DDBJ databases">
        <authorList>
            <person name="Sun Q."/>
            <person name="Zhou Y."/>
        </authorList>
    </citation>
    <scope>NUCLEOTIDE SEQUENCE</scope>
    <source>
        <strain evidence="3">CGMCC 1.15794</strain>
    </source>
</reference>
<dbReference type="PANTHER" id="PTHR21666:SF270">
    <property type="entry name" value="MUREIN HYDROLASE ACTIVATOR ENVC"/>
    <property type="match status" value="1"/>
</dbReference>
<dbReference type="InterPro" id="IPR011055">
    <property type="entry name" value="Dup_hybrid_motif"/>
</dbReference>